<dbReference type="SMART" id="SM00345">
    <property type="entry name" value="HTH_GNTR"/>
    <property type="match status" value="1"/>
</dbReference>
<keyword evidence="3" id="KW-0804">Transcription</keyword>
<dbReference type="AlphaFoldDB" id="A0A7Y0RE34"/>
<reference evidence="5 6" key="1">
    <citation type="submission" date="2020-04" db="EMBL/GenBank/DDBJ databases">
        <title>Marinobacter oceani sp. nov., isolated from marine solar saltern.</title>
        <authorList>
            <person name="Chen X.-Y."/>
        </authorList>
    </citation>
    <scope>NUCLEOTIDE SEQUENCE [LARGE SCALE GENOMIC DNA]</scope>
    <source>
        <strain evidence="5 6">W62</strain>
    </source>
</reference>
<keyword evidence="6" id="KW-1185">Reference proteome</keyword>
<dbReference type="InterPro" id="IPR036388">
    <property type="entry name" value="WH-like_DNA-bd_sf"/>
</dbReference>
<dbReference type="CDD" id="cd07377">
    <property type="entry name" value="WHTH_GntR"/>
    <property type="match status" value="1"/>
</dbReference>
<sequence>MPLNPINAPDLSTAPSTSEVIVKHLREAIIAGKLDEGEPIRQDDIAQMFKVSKIPVREALKRLEAEGLVMFQRYKGAVVTKISEPELAQMFEVRVLLEVKAVRLALPHMTEATFAQAERICQEFMDESNVGRWAELNWEFHACLYEPAQRPFLISLIRSIHDKVERYLRLQMALSDGKERADREHRAIIEACREGDADKVADMVERHLTGVCQTLYEHLPDNRYTHHG</sequence>
<dbReference type="Gene3D" id="1.20.120.530">
    <property type="entry name" value="GntR ligand-binding domain-like"/>
    <property type="match status" value="1"/>
</dbReference>
<dbReference type="InterPro" id="IPR000524">
    <property type="entry name" value="Tscrpt_reg_HTH_GntR"/>
</dbReference>
<accession>A0A7Y0RE34</accession>
<dbReference type="InterPro" id="IPR036390">
    <property type="entry name" value="WH_DNA-bd_sf"/>
</dbReference>
<evidence type="ECO:0000256" key="1">
    <source>
        <dbReference type="ARBA" id="ARBA00023015"/>
    </source>
</evidence>
<dbReference type="SMART" id="SM00895">
    <property type="entry name" value="FCD"/>
    <property type="match status" value="1"/>
</dbReference>
<protein>
    <submittedName>
        <fullName evidence="5">GntR family transcriptional regulator</fullName>
    </submittedName>
</protein>
<organism evidence="5 6">
    <name type="scientific">Marinobacter orientalis</name>
    <dbReference type="NCBI Taxonomy" id="1928859"/>
    <lineage>
        <taxon>Bacteria</taxon>
        <taxon>Pseudomonadati</taxon>
        <taxon>Pseudomonadota</taxon>
        <taxon>Gammaproteobacteria</taxon>
        <taxon>Pseudomonadales</taxon>
        <taxon>Marinobacteraceae</taxon>
        <taxon>Marinobacter</taxon>
    </lineage>
</organism>
<feature type="domain" description="HTH gntR-type" evidence="4">
    <location>
        <begin position="15"/>
        <end position="82"/>
    </location>
</feature>
<name>A0A7Y0RE34_9GAMM</name>
<evidence type="ECO:0000256" key="2">
    <source>
        <dbReference type="ARBA" id="ARBA00023125"/>
    </source>
</evidence>
<proteinExistence type="predicted"/>
<evidence type="ECO:0000259" key="4">
    <source>
        <dbReference type="PROSITE" id="PS50949"/>
    </source>
</evidence>
<keyword evidence="2" id="KW-0238">DNA-binding</keyword>
<evidence type="ECO:0000256" key="3">
    <source>
        <dbReference type="ARBA" id="ARBA00023163"/>
    </source>
</evidence>
<dbReference type="EMBL" id="JABCKY010000004">
    <property type="protein sequence ID" value="NMT64551.1"/>
    <property type="molecule type" value="Genomic_DNA"/>
</dbReference>
<dbReference type="InterPro" id="IPR011711">
    <property type="entry name" value="GntR_C"/>
</dbReference>
<dbReference type="SUPFAM" id="SSF48008">
    <property type="entry name" value="GntR ligand-binding domain-like"/>
    <property type="match status" value="1"/>
</dbReference>
<keyword evidence="1" id="KW-0805">Transcription regulation</keyword>
<dbReference type="Pfam" id="PF00392">
    <property type="entry name" value="GntR"/>
    <property type="match status" value="1"/>
</dbReference>
<dbReference type="SUPFAM" id="SSF46785">
    <property type="entry name" value="Winged helix' DNA-binding domain"/>
    <property type="match status" value="1"/>
</dbReference>
<evidence type="ECO:0000313" key="6">
    <source>
        <dbReference type="Proteomes" id="UP000567186"/>
    </source>
</evidence>
<dbReference type="Pfam" id="PF07729">
    <property type="entry name" value="FCD"/>
    <property type="match status" value="1"/>
</dbReference>
<dbReference type="InterPro" id="IPR008920">
    <property type="entry name" value="TF_FadR/GntR_C"/>
</dbReference>
<dbReference type="Proteomes" id="UP000567186">
    <property type="component" value="Unassembled WGS sequence"/>
</dbReference>
<dbReference type="OrthoDB" id="9799812at2"/>
<dbReference type="PROSITE" id="PS50949">
    <property type="entry name" value="HTH_GNTR"/>
    <property type="match status" value="1"/>
</dbReference>
<evidence type="ECO:0000313" key="5">
    <source>
        <dbReference type="EMBL" id="NMT64551.1"/>
    </source>
</evidence>
<dbReference type="GO" id="GO:0003677">
    <property type="term" value="F:DNA binding"/>
    <property type="evidence" value="ECO:0007669"/>
    <property type="project" value="UniProtKB-KW"/>
</dbReference>
<dbReference type="Gene3D" id="1.10.10.10">
    <property type="entry name" value="Winged helix-like DNA-binding domain superfamily/Winged helix DNA-binding domain"/>
    <property type="match status" value="1"/>
</dbReference>
<gene>
    <name evidence="5" type="ORF">HIU99_13200</name>
</gene>
<dbReference type="GO" id="GO:0003700">
    <property type="term" value="F:DNA-binding transcription factor activity"/>
    <property type="evidence" value="ECO:0007669"/>
    <property type="project" value="InterPro"/>
</dbReference>
<dbReference type="PANTHER" id="PTHR43537:SF41">
    <property type="entry name" value="TRANSCRIPTIONAL REGULATORY PROTEIN"/>
    <property type="match status" value="1"/>
</dbReference>
<comment type="caution">
    <text evidence="5">The sequence shown here is derived from an EMBL/GenBank/DDBJ whole genome shotgun (WGS) entry which is preliminary data.</text>
</comment>
<dbReference type="PANTHER" id="PTHR43537">
    <property type="entry name" value="TRANSCRIPTIONAL REGULATOR, GNTR FAMILY"/>
    <property type="match status" value="1"/>
</dbReference>